<dbReference type="InterPro" id="IPR050107">
    <property type="entry name" value="ABC_carbohydrate_import_ATPase"/>
</dbReference>
<reference evidence="11" key="1">
    <citation type="journal article" date="2019" name="Int. J. Syst. Evol. Microbiol.">
        <title>The Global Catalogue of Microorganisms (GCM) 10K type strain sequencing project: providing services to taxonomists for standard genome sequencing and annotation.</title>
        <authorList>
            <consortium name="The Broad Institute Genomics Platform"/>
            <consortium name="The Broad Institute Genome Sequencing Center for Infectious Disease"/>
            <person name="Wu L."/>
            <person name="Ma J."/>
        </authorList>
    </citation>
    <scope>NUCLEOTIDE SEQUENCE [LARGE SCALE GENOMIC DNA]</scope>
    <source>
        <strain evidence="11">JCM 17316</strain>
    </source>
</reference>
<keyword evidence="11" id="KW-1185">Reference proteome</keyword>
<keyword evidence="3" id="KW-0762">Sugar transport</keyword>
<dbReference type="PANTHER" id="PTHR43790:SF3">
    <property type="entry name" value="D-ALLOSE IMPORT ATP-BINDING PROTEIN ALSA-RELATED"/>
    <property type="match status" value="1"/>
</dbReference>
<keyword evidence="5" id="KW-0547">Nucleotide-binding</keyword>
<keyword evidence="8" id="KW-0472">Membrane</keyword>
<dbReference type="Pfam" id="PF00005">
    <property type="entry name" value="ABC_tran"/>
    <property type="match status" value="2"/>
</dbReference>
<keyword evidence="1" id="KW-0813">Transport</keyword>
<gene>
    <name evidence="10" type="ORF">GCM10022416_00190</name>
</gene>
<accession>A0ABP7XV73</accession>
<evidence type="ECO:0000313" key="10">
    <source>
        <dbReference type="EMBL" id="GAA4126537.1"/>
    </source>
</evidence>
<dbReference type="SMART" id="SM00382">
    <property type="entry name" value="AAA"/>
    <property type="match status" value="2"/>
</dbReference>
<dbReference type="InterPro" id="IPR027417">
    <property type="entry name" value="P-loop_NTPase"/>
</dbReference>
<evidence type="ECO:0000256" key="4">
    <source>
        <dbReference type="ARBA" id="ARBA00022737"/>
    </source>
</evidence>
<dbReference type="RefSeq" id="WP_345016096.1">
    <property type="nucleotide sequence ID" value="NZ_BAABDO010000001.1"/>
</dbReference>
<dbReference type="CDD" id="cd03216">
    <property type="entry name" value="ABC_Carb_Monos_I"/>
    <property type="match status" value="1"/>
</dbReference>
<evidence type="ECO:0000256" key="5">
    <source>
        <dbReference type="ARBA" id="ARBA00022741"/>
    </source>
</evidence>
<evidence type="ECO:0000256" key="7">
    <source>
        <dbReference type="ARBA" id="ARBA00022967"/>
    </source>
</evidence>
<protein>
    <submittedName>
        <fullName evidence="10">Sugar ABC transporter ATP-binding protein</fullName>
    </submittedName>
</protein>
<dbReference type="SUPFAM" id="SSF52540">
    <property type="entry name" value="P-loop containing nucleoside triphosphate hydrolases"/>
    <property type="match status" value="2"/>
</dbReference>
<name>A0ABP7XV73_9ACTN</name>
<dbReference type="PROSITE" id="PS50893">
    <property type="entry name" value="ABC_TRANSPORTER_2"/>
    <property type="match status" value="2"/>
</dbReference>
<dbReference type="EMBL" id="BAABDO010000001">
    <property type="protein sequence ID" value="GAA4126537.1"/>
    <property type="molecule type" value="Genomic_DNA"/>
</dbReference>
<proteinExistence type="predicted"/>
<keyword evidence="7" id="KW-1278">Translocase</keyword>
<keyword evidence="2" id="KW-1003">Cell membrane</keyword>
<dbReference type="Gene3D" id="3.40.50.300">
    <property type="entry name" value="P-loop containing nucleotide triphosphate hydrolases"/>
    <property type="match status" value="2"/>
</dbReference>
<evidence type="ECO:0000256" key="6">
    <source>
        <dbReference type="ARBA" id="ARBA00022840"/>
    </source>
</evidence>
<evidence type="ECO:0000256" key="3">
    <source>
        <dbReference type="ARBA" id="ARBA00022597"/>
    </source>
</evidence>
<dbReference type="InterPro" id="IPR003593">
    <property type="entry name" value="AAA+_ATPase"/>
</dbReference>
<keyword evidence="6 10" id="KW-0067">ATP-binding</keyword>
<dbReference type="PANTHER" id="PTHR43790">
    <property type="entry name" value="CARBOHYDRATE TRANSPORT ATP-BINDING PROTEIN MG119-RELATED"/>
    <property type="match status" value="1"/>
</dbReference>
<evidence type="ECO:0000313" key="11">
    <source>
        <dbReference type="Proteomes" id="UP001500266"/>
    </source>
</evidence>
<feature type="domain" description="ABC transporter" evidence="9">
    <location>
        <begin position="20"/>
        <end position="256"/>
    </location>
</feature>
<sequence>MTTAPERPAAAATAPAPPVLRAVDVTKVYGGTQALKGVSLDIAPGRVTVLFGENGAGKSTLMKILSGVEQPTTGRVELDGRPVVFGSAREAADQGVSIIHQELSLCPNLNIQDNLFLGRERTRGGVLLDGSAERSLAAAVLRRLDGTLAPGRPVGDLRLGQQQLVEIARALLQDARILIMDEPTSALSAPEVEVLFQVIRELTAEGVAVIYISHHLEEALDIADDVAVLRDGSLVATATAADVDLAWVVRTMVGREQDDLFPERDPHPGPVALEVDGLSVADPGNPDRLAVDDVSFTIRAGETVGIYGLMGSGRTELLECLAGRLPAAAGQVRLHGEPVTGSIRQRIGAGLVLVPEDRQRDGLVQTMSVGQNLSLAALTRFLRGLLVNRGAERAAVTSMIGDVTVKAAGPDAPIGSLSGGNQQKVVIGRALMTDPRVLLLDEPSRGVDVAAKADVFELMARQAERGLAVLFTTSETEEALNIPDRLLVLVRGRLVADLRAGEITRDRLMSLADGADLQQGA</sequence>
<comment type="caution">
    <text evidence="10">The sequence shown here is derived from an EMBL/GenBank/DDBJ whole genome shotgun (WGS) entry which is preliminary data.</text>
</comment>
<dbReference type="Proteomes" id="UP001500266">
    <property type="component" value="Unassembled WGS sequence"/>
</dbReference>
<feature type="domain" description="ABC transporter" evidence="9">
    <location>
        <begin position="273"/>
        <end position="516"/>
    </location>
</feature>
<dbReference type="GO" id="GO:0005524">
    <property type="term" value="F:ATP binding"/>
    <property type="evidence" value="ECO:0007669"/>
    <property type="project" value="UniProtKB-KW"/>
</dbReference>
<dbReference type="CDD" id="cd03215">
    <property type="entry name" value="ABC_Carb_Monos_II"/>
    <property type="match status" value="1"/>
</dbReference>
<evidence type="ECO:0000259" key="9">
    <source>
        <dbReference type="PROSITE" id="PS50893"/>
    </source>
</evidence>
<evidence type="ECO:0000256" key="8">
    <source>
        <dbReference type="ARBA" id="ARBA00023136"/>
    </source>
</evidence>
<keyword evidence="4" id="KW-0677">Repeat</keyword>
<evidence type="ECO:0000256" key="1">
    <source>
        <dbReference type="ARBA" id="ARBA00022448"/>
    </source>
</evidence>
<dbReference type="InterPro" id="IPR003439">
    <property type="entry name" value="ABC_transporter-like_ATP-bd"/>
</dbReference>
<evidence type="ECO:0000256" key="2">
    <source>
        <dbReference type="ARBA" id="ARBA00022475"/>
    </source>
</evidence>
<organism evidence="10 11">
    <name type="scientific">Actinomadura keratinilytica</name>
    <dbReference type="NCBI Taxonomy" id="547461"/>
    <lineage>
        <taxon>Bacteria</taxon>
        <taxon>Bacillati</taxon>
        <taxon>Actinomycetota</taxon>
        <taxon>Actinomycetes</taxon>
        <taxon>Streptosporangiales</taxon>
        <taxon>Thermomonosporaceae</taxon>
        <taxon>Actinomadura</taxon>
    </lineage>
</organism>
<dbReference type="InterPro" id="IPR017871">
    <property type="entry name" value="ABC_transporter-like_CS"/>
</dbReference>
<dbReference type="PROSITE" id="PS00211">
    <property type="entry name" value="ABC_TRANSPORTER_1"/>
    <property type="match status" value="1"/>
</dbReference>